<dbReference type="SMART" id="SM00855">
    <property type="entry name" value="PGAM"/>
    <property type="match status" value="1"/>
</dbReference>
<gene>
    <name evidence="1" type="ORF">I532_11204</name>
</gene>
<evidence type="ECO:0008006" key="3">
    <source>
        <dbReference type="Google" id="ProtNLM"/>
    </source>
</evidence>
<dbReference type="PATRIC" id="fig|1300222.3.peg.2336"/>
<evidence type="ECO:0000313" key="2">
    <source>
        <dbReference type="Proteomes" id="UP000012081"/>
    </source>
</evidence>
<organism evidence="1 2">
    <name type="scientific">Brevibacillus borstelensis AK1</name>
    <dbReference type="NCBI Taxonomy" id="1300222"/>
    <lineage>
        <taxon>Bacteria</taxon>
        <taxon>Bacillati</taxon>
        <taxon>Bacillota</taxon>
        <taxon>Bacilli</taxon>
        <taxon>Bacillales</taxon>
        <taxon>Paenibacillaceae</taxon>
        <taxon>Brevibacillus</taxon>
    </lineage>
</organism>
<sequence>MKHFYLVRHCKAEGQDPDAALTPLGCQQAAALAAFFTDIPVERIIASPYLRAQATAEPLARHFGLEIETDSRLEERVLSAYSMPDWYERLRDTFSDLTLCYEGGESSQEAMNRGLSLLRDALSAPFSHTVLVTHGCLMALLLKQLDDTYGFADWEALTNPDVYRISCQEGVWTINRIWNELAG</sequence>
<dbReference type="PANTHER" id="PTHR48100:SF1">
    <property type="entry name" value="HISTIDINE PHOSPHATASE FAMILY PROTEIN-RELATED"/>
    <property type="match status" value="1"/>
</dbReference>
<dbReference type="InterPro" id="IPR013078">
    <property type="entry name" value="His_Pase_superF_clade-1"/>
</dbReference>
<dbReference type="AlphaFoldDB" id="M8DYW4"/>
<reference evidence="1 2" key="1">
    <citation type="submission" date="2013-03" db="EMBL/GenBank/DDBJ databases">
        <title>Assembly of a new bacterial strain Brevibacillus borstelensis AK1.</title>
        <authorList>
            <person name="Rajan I."/>
            <person name="PoliReddy D."/>
            <person name="Sugumar T."/>
            <person name="Rathinam K."/>
            <person name="Alqarawi S."/>
            <person name="Khalil A.B."/>
            <person name="Sivakumar N."/>
        </authorList>
    </citation>
    <scope>NUCLEOTIDE SEQUENCE [LARGE SCALE GENOMIC DNA]</scope>
    <source>
        <strain evidence="1 2">AK1</strain>
    </source>
</reference>
<name>M8DYW4_9BACL</name>
<dbReference type="CDD" id="cd07067">
    <property type="entry name" value="HP_PGM_like"/>
    <property type="match status" value="1"/>
</dbReference>
<dbReference type="OrthoDB" id="512570at2"/>
<dbReference type="GO" id="GO:0005737">
    <property type="term" value="C:cytoplasm"/>
    <property type="evidence" value="ECO:0007669"/>
    <property type="project" value="TreeGrafter"/>
</dbReference>
<dbReference type="Proteomes" id="UP000012081">
    <property type="component" value="Unassembled WGS sequence"/>
</dbReference>
<dbReference type="EMBL" id="APBN01000004">
    <property type="protein sequence ID" value="EMT52216.1"/>
    <property type="molecule type" value="Genomic_DNA"/>
</dbReference>
<dbReference type="InterPro" id="IPR029033">
    <property type="entry name" value="His_PPase_superfam"/>
</dbReference>
<dbReference type="Pfam" id="PF00300">
    <property type="entry name" value="His_Phos_1"/>
    <property type="match status" value="1"/>
</dbReference>
<comment type="caution">
    <text evidence="1">The sequence shown here is derived from an EMBL/GenBank/DDBJ whole genome shotgun (WGS) entry which is preliminary data.</text>
</comment>
<dbReference type="PANTHER" id="PTHR48100">
    <property type="entry name" value="BROAD-SPECIFICITY PHOSPHATASE YOR283W-RELATED"/>
    <property type="match status" value="1"/>
</dbReference>
<proteinExistence type="predicted"/>
<dbReference type="InterPro" id="IPR050275">
    <property type="entry name" value="PGM_Phosphatase"/>
</dbReference>
<dbReference type="STRING" id="1300222.I532_11204"/>
<dbReference type="Gene3D" id="3.40.50.1240">
    <property type="entry name" value="Phosphoglycerate mutase-like"/>
    <property type="match status" value="1"/>
</dbReference>
<evidence type="ECO:0000313" key="1">
    <source>
        <dbReference type="EMBL" id="EMT52216.1"/>
    </source>
</evidence>
<protein>
    <recommendedName>
        <fullName evidence="3">Phosphoglycerate mutase</fullName>
    </recommendedName>
</protein>
<accession>M8DYW4</accession>
<dbReference type="RefSeq" id="WP_003388277.1">
    <property type="nucleotide sequence ID" value="NZ_APBN01000004.1"/>
</dbReference>
<keyword evidence="2" id="KW-1185">Reference proteome</keyword>
<dbReference type="SUPFAM" id="SSF53254">
    <property type="entry name" value="Phosphoglycerate mutase-like"/>
    <property type="match status" value="1"/>
</dbReference>
<dbReference type="GO" id="GO:0016791">
    <property type="term" value="F:phosphatase activity"/>
    <property type="evidence" value="ECO:0007669"/>
    <property type="project" value="TreeGrafter"/>
</dbReference>